<keyword evidence="5" id="KW-1185">Reference proteome</keyword>
<feature type="domain" description="Non-reducing end beta-L-arabinofuranosidase-like GH127 middle" evidence="2">
    <location>
        <begin position="416"/>
        <end position="480"/>
    </location>
</feature>
<organism evidence="4 5">
    <name type="scientific">Fusarium xylarioides</name>
    <dbReference type="NCBI Taxonomy" id="221167"/>
    <lineage>
        <taxon>Eukaryota</taxon>
        <taxon>Fungi</taxon>
        <taxon>Dikarya</taxon>
        <taxon>Ascomycota</taxon>
        <taxon>Pezizomycotina</taxon>
        <taxon>Sordariomycetes</taxon>
        <taxon>Hypocreomycetidae</taxon>
        <taxon>Hypocreales</taxon>
        <taxon>Nectriaceae</taxon>
        <taxon>Fusarium</taxon>
        <taxon>Fusarium fujikuroi species complex</taxon>
    </lineage>
</organism>
<dbReference type="Pfam" id="PF07944">
    <property type="entry name" value="Beta-AFase-like_GH127_cat"/>
    <property type="match status" value="1"/>
</dbReference>
<feature type="domain" description="Non-reducing end beta-L-arabinofuranosidase-like GH127 C-terminal" evidence="3">
    <location>
        <begin position="507"/>
        <end position="548"/>
    </location>
</feature>
<reference evidence="4" key="1">
    <citation type="journal article" date="2020" name="bioRxiv">
        <title>Historical genomics reveals the evolutionary mechanisms behind multiple outbreaks of the host-specific coffee wilt pathogen Fusarium xylarioides.</title>
        <authorList>
            <person name="Peck D."/>
            <person name="Nowell R.W."/>
            <person name="Flood J."/>
            <person name="Ryan M.J."/>
            <person name="Barraclough T.G."/>
        </authorList>
    </citation>
    <scope>NUCLEOTIDE SEQUENCE</scope>
    <source>
        <strain evidence="4">IMI 127659i</strain>
    </source>
</reference>
<evidence type="ECO:0000259" key="2">
    <source>
        <dbReference type="Pfam" id="PF20736"/>
    </source>
</evidence>
<dbReference type="Proteomes" id="UP000750502">
    <property type="component" value="Unassembled WGS sequence"/>
</dbReference>
<dbReference type="InterPro" id="IPR012878">
    <property type="entry name" value="Beta-AFase-like_GH127_cat"/>
</dbReference>
<feature type="domain" description="Non-reducing end beta-L-arabinofuranosidase-like GH127 catalytic" evidence="1">
    <location>
        <begin position="5"/>
        <end position="402"/>
    </location>
</feature>
<dbReference type="EMBL" id="JADFTT010000186">
    <property type="protein sequence ID" value="KAG5765765.1"/>
    <property type="molecule type" value="Genomic_DNA"/>
</dbReference>
<dbReference type="InterPro" id="IPR049174">
    <property type="entry name" value="Beta-AFase-like"/>
</dbReference>
<comment type="caution">
    <text evidence="4">The sequence shown here is derived from an EMBL/GenBank/DDBJ whole genome shotgun (WGS) entry which is preliminary data.</text>
</comment>
<dbReference type="InterPro" id="IPR008928">
    <property type="entry name" value="6-hairpin_glycosidase_sf"/>
</dbReference>
<evidence type="ECO:0000259" key="3">
    <source>
        <dbReference type="Pfam" id="PF20737"/>
    </source>
</evidence>
<name>A0A9P7HY67_9HYPO</name>
<dbReference type="PANTHER" id="PTHR43465:SF2">
    <property type="entry name" value="DUF1680 DOMAIN PROTEIN (AFU_ORTHOLOGUE AFUA_1G08910)"/>
    <property type="match status" value="1"/>
</dbReference>
<dbReference type="GO" id="GO:0005975">
    <property type="term" value="P:carbohydrate metabolic process"/>
    <property type="evidence" value="ECO:0007669"/>
    <property type="project" value="InterPro"/>
</dbReference>
<proteinExistence type="predicted"/>
<dbReference type="InterPro" id="IPR049049">
    <property type="entry name" value="Beta-AFase-like_GH127_C"/>
</dbReference>
<evidence type="ECO:0000259" key="1">
    <source>
        <dbReference type="Pfam" id="PF07944"/>
    </source>
</evidence>
<dbReference type="Pfam" id="PF20737">
    <property type="entry name" value="Glyco_hydro127C"/>
    <property type="match status" value="1"/>
</dbReference>
<dbReference type="SUPFAM" id="SSF48208">
    <property type="entry name" value="Six-hairpin glycosidases"/>
    <property type="match status" value="1"/>
</dbReference>
<accession>A0A9P7HY67</accession>
<protein>
    <recommendedName>
        <fullName evidence="6">Glycoside hydrolase family 127 protein</fullName>
    </recommendedName>
</protein>
<sequence>MNSFELQSPFFNQLNKVLRTVTIPAILDCLISTGRYHALTWTADTALVKVHCFWDSDLFKSMEAFCYFLEQRHDDKLRQHVDEVVGYIKNAQWEDGYINSYYTIREPQNRFTNLRDMHELYSLGHLAEFAVAHHQLTGSDELIQVVRRFVVLLHNTIIPNGGYPGHQELELALMRLHQVTQDRLYLETAGYFVRERGKHDDQGRTFFDRECTARGVDYEVDFSGCGFRRPRDYAYMQAHLSLTEQPEIDGHCVRAVYFLTGALDYAYADNATDVEEAVERLFGDIVNKKMYLTGGLGSVTQNEGFGPAYHLPDLQHGGGCYSETCASFGLAMLCERFLRRSLKAVYGNVLERALLNCVLGGLGADGASFFYENPLATVPERPWRRSKWFETSCCPPNIVKIWGLLPSLTYTVQGNTLALHLYIASSFTAVVNGSEVKINIQSDYPWDGAVHISARATAPFDLAIRIPDWCQDQYTTSTPGVLKDGYLYLQGTLDLNLDANFSTKPCFVRANPKTRKDEVAVMRGALVYCAESVDNDFDLQSFSIQTTIPIKEFDTAGFLARDPEIWATACRVMYLNLTTGYTWYPKRVLTYDFPLTKDADLPDSDLIVVQFVERLVEFLSADLSTFDHTDEWSRSHPAGTPSDLQEFVGSTWAVISAKQQTRLIRDPFFKDYAAAHNGRVPFVNPSTNGSWSWSDTLPALLDEAVANKTIFKSWWEEAMLPKNAETCSESLMLYVFKDATPEYRSDFGSATGSRGLTGVLLGLNMGFISPMVGNPDFSISIGQIKYESSITRHTEYLPVSRRIMAGWDFAASTAWK</sequence>
<dbReference type="OrthoDB" id="654211at2759"/>
<dbReference type="InterPro" id="IPR049046">
    <property type="entry name" value="Beta-AFase-like_GH127_middle"/>
</dbReference>
<reference evidence="4" key="2">
    <citation type="submission" date="2020-10" db="EMBL/GenBank/DDBJ databases">
        <authorList>
            <person name="Peck L.D."/>
            <person name="Nowell R.W."/>
            <person name="Flood J."/>
            <person name="Ryan M.J."/>
            <person name="Barraclough T.G."/>
        </authorList>
    </citation>
    <scope>NUCLEOTIDE SEQUENCE</scope>
    <source>
        <strain evidence="4">IMI 127659i</strain>
    </source>
</reference>
<dbReference type="PANTHER" id="PTHR43465">
    <property type="entry name" value="DUF1680 DOMAIN PROTEIN (AFU_ORTHOLOGUE AFUA_1G08910)"/>
    <property type="match status" value="1"/>
</dbReference>
<dbReference type="Pfam" id="PF20736">
    <property type="entry name" value="Glyco_hydro127M"/>
    <property type="match status" value="1"/>
</dbReference>
<gene>
    <name evidence="4" type="ORF">H9Q72_006167</name>
</gene>
<evidence type="ECO:0008006" key="6">
    <source>
        <dbReference type="Google" id="ProtNLM"/>
    </source>
</evidence>
<evidence type="ECO:0000313" key="5">
    <source>
        <dbReference type="Proteomes" id="UP000750502"/>
    </source>
</evidence>
<dbReference type="AlphaFoldDB" id="A0A9P7HY67"/>
<evidence type="ECO:0000313" key="4">
    <source>
        <dbReference type="EMBL" id="KAG5765765.1"/>
    </source>
</evidence>